<feature type="domain" description="RNase H type-1" evidence="1">
    <location>
        <begin position="56"/>
        <end position="126"/>
    </location>
</feature>
<dbReference type="InterPro" id="IPR002156">
    <property type="entry name" value="RNaseH_domain"/>
</dbReference>
<protein>
    <recommendedName>
        <fullName evidence="1">RNase H type-1 domain-containing protein</fullName>
    </recommendedName>
</protein>
<sequence>MSFRLSFWWDVRSGQHLYEDARLVGMGGLQRVEEQALSEAHARCPWPVAAYRPESLLLAVAQGHRKVILEVDLTTLAKDLRSATEDRSPISGLQHETLELIRSFCGFSISFVQREANSVAHSCARMDSSNKQMGKFKAL</sequence>
<dbReference type="CDD" id="cd06222">
    <property type="entry name" value="RNase_H_like"/>
    <property type="match status" value="1"/>
</dbReference>
<dbReference type="AlphaFoldDB" id="K3YCF3"/>
<dbReference type="EnsemblPlants" id="KQK97191">
    <property type="protein sequence ID" value="KQK97191"/>
    <property type="gene ID" value="SETIT_011899mg"/>
</dbReference>
<evidence type="ECO:0000259" key="1">
    <source>
        <dbReference type="Pfam" id="PF13456"/>
    </source>
</evidence>
<reference evidence="3" key="1">
    <citation type="journal article" date="2012" name="Nat. Biotechnol.">
        <title>Reference genome sequence of the model plant Setaria.</title>
        <authorList>
            <person name="Bennetzen J.L."/>
            <person name="Schmutz J."/>
            <person name="Wang H."/>
            <person name="Percifield R."/>
            <person name="Hawkins J."/>
            <person name="Pontaroli A.C."/>
            <person name="Estep M."/>
            <person name="Feng L."/>
            <person name="Vaughn J.N."/>
            <person name="Grimwood J."/>
            <person name="Jenkins J."/>
            <person name="Barry K."/>
            <person name="Lindquist E."/>
            <person name="Hellsten U."/>
            <person name="Deshpande S."/>
            <person name="Wang X."/>
            <person name="Wu X."/>
            <person name="Mitros T."/>
            <person name="Triplett J."/>
            <person name="Yang X."/>
            <person name="Ye C.Y."/>
            <person name="Mauro-Herrera M."/>
            <person name="Wang L."/>
            <person name="Li P."/>
            <person name="Sharma M."/>
            <person name="Sharma R."/>
            <person name="Ronald P.C."/>
            <person name="Panaud O."/>
            <person name="Kellogg E.A."/>
            <person name="Brutnell T.P."/>
            <person name="Doust A.N."/>
            <person name="Tuskan G.A."/>
            <person name="Rokhsar D."/>
            <person name="Devos K.M."/>
        </authorList>
    </citation>
    <scope>NUCLEOTIDE SEQUENCE [LARGE SCALE GENOMIC DNA]</scope>
    <source>
        <strain evidence="3">cv. Yugu1</strain>
    </source>
</reference>
<dbReference type="HOGENOM" id="CLU_1848559_0_0_1"/>
<dbReference type="GO" id="GO:0003676">
    <property type="term" value="F:nucleic acid binding"/>
    <property type="evidence" value="ECO:0007669"/>
    <property type="project" value="InterPro"/>
</dbReference>
<reference evidence="2" key="2">
    <citation type="submission" date="2018-08" db="UniProtKB">
        <authorList>
            <consortium name="EnsemblPlants"/>
        </authorList>
    </citation>
    <scope>IDENTIFICATION</scope>
    <source>
        <strain evidence="2">Yugu1</strain>
    </source>
</reference>
<dbReference type="Gramene" id="KQK97191">
    <property type="protein sequence ID" value="KQK97191"/>
    <property type="gene ID" value="SETIT_011899mg"/>
</dbReference>
<name>K3YCF3_SETIT</name>
<evidence type="ECO:0000313" key="3">
    <source>
        <dbReference type="Proteomes" id="UP000004995"/>
    </source>
</evidence>
<proteinExistence type="predicted"/>
<dbReference type="InterPro" id="IPR044730">
    <property type="entry name" value="RNase_H-like_dom_plant"/>
</dbReference>
<dbReference type="Pfam" id="PF13456">
    <property type="entry name" value="RVT_3"/>
    <property type="match status" value="1"/>
</dbReference>
<organism evidence="2 3">
    <name type="scientific">Setaria italica</name>
    <name type="common">Foxtail millet</name>
    <name type="synonym">Panicum italicum</name>
    <dbReference type="NCBI Taxonomy" id="4555"/>
    <lineage>
        <taxon>Eukaryota</taxon>
        <taxon>Viridiplantae</taxon>
        <taxon>Streptophyta</taxon>
        <taxon>Embryophyta</taxon>
        <taxon>Tracheophyta</taxon>
        <taxon>Spermatophyta</taxon>
        <taxon>Magnoliopsida</taxon>
        <taxon>Liliopsida</taxon>
        <taxon>Poales</taxon>
        <taxon>Poaceae</taxon>
        <taxon>PACMAD clade</taxon>
        <taxon>Panicoideae</taxon>
        <taxon>Panicodae</taxon>
        <taxon>Paniceae</taxon>
        <taxon>Cenchrinae</taxon>
        <taxon>Setaria</taxon>
    </lineage>
</organism>
<dbReference type="Proteomes" id="UP000004995">
    <property type="component" value="Unassembled WGS sequence"/>
</dbReference>
<evidence type="ECO:0000313" key="2">
    <source>
        <dbReference type="EnsemblPlants" id="KQK97191"/>
    </source>
</evidence>
<keyword evidence="3" id="KW-1185">Reference proteome</keyword>
<dbReference type="EMBL" id="AGNK02004333">
    <property type="status" value="NOT_ANNOTATED_CDS"/>
    <property type="molecule type" value="Genomic_DNA"/>
</dbReference>
<dbReference type="GO" id="GO:0004523">
    <property type="term" value="F:RNA-DNA hybrid ribonuclease activity"/>
    <property type="evidence" value="ECO:0007669"/>
    <property type="project" value="InterPro"/>
</dbReference>
<accession>K3YCF3</accession>
<dbReference type="InParanoid" id="K3YCF3"/>